<feature type="compositionally biased region" description="Acidic residues" evidence="1">
    <location>
        <begin position="93"/>
        <end position="108"/>
    </location>
</feature>
<evidence type="ECO:0000313" key="2">
    <source>
        <dbReference type="EMBL" id="RZC80215.1"/>
    </source>
</evidence>
<proteinExistence type="predicted"/>
<dbReference type="EMBL" id="CM010724">
    <property type="protein sequence ID" value="RZC80215.1"/>
    <property type="molecule type" value="Genomic_DNA"/>
</dbReference>
<evidence type="ECO:0000256" key="1">
    <source>
        <dbReference type="SAM" id="MobiDB-lite"/>
    </source>
</evidence>
<gene>
    <name evidence="2" type="ORF">C5167_042793</name>
</gene>
<evidence type="ECO:0000313" key="3">
    <source>
        <dbReference type="Proteomes" id="UP000316621"/>
    </source>
</evidence>
<protein>
    <submittedName>
        <fullName evidence="2">Uncharacterized protein</fullName>
    </submittedName>
</protein>
<feature type="region of interest" description="Disordered" evidence="1">
    <location>
        <begin position="92"/>
        <end position="115"/>
    </location>
</feature>
<accession>A0A4Y7L7R1</accession>
<keyword evidence="3" id="KW-1185">Reference proteome</keyword>
<dbReference type="AlphaFoldDB" id="A0A4Y7L7R1"/>
<reference evidence="2 3" key="1">
    <citation type="journal article" date="2018" name="Science">
        <title>The opium poppy genome and morphinan production.</title>
        <authorList>
            <person name="Guo L."/>
            <person name="Winzer T."/>
            <person name="Yang X."/>
            <person name="Li Y."/>
            <person name="Ning Z."/>
            <person name="He Z."/>
            <person name="Teodor R."/>
            <person name="Lu Y."/>
            <person name="Bowser T.A."/>
            <person name="Graham I.A."/>
            <person name="Ye K."/>
        </authorList>
    </citation>
    <scope>NUCLEOTIDE SEQUENCE [LARGE SCALE GENOMIC DNA]</scope>
    <source>
        <strain evidence="3">cv. HN1</strain>
        <tissue evidence="2">Leaves</tissue>
    </source>
</reference>
<name>A0A4Y7L7R1_PAPSO</name>
<sequence length="115" mass="12662">MLLAKLSEGKGSQDVTSNKWKRTVACKLLAVVESSGIKYSWWGLLGLSGRRTHNVKKTNGDLGEDGESNDEMLPIAGHIMKLKTKSVEIVIKDEEESTDNEDEMEGDESNNPVRG</sequence>
<organism evidence="2 3">
    <name type="scientific">Papaver somniferum</name>
    <name type="common">Opium poppy</name>
    <dbReference type="NCBI Taxonomy" id="3469"/>
    <lineage>
        <taxon>Eukaryota</taxon>
        <taxon>Viridiplantae</taxon>
        <taxon>Streptophyta</taxon>
        <taxon>Embryophyta</taxon>
        <taxon>Tracheophyta</taxon>
        <taxon>Spermatophyta</taxon>
        <taxon>Magnoliopsida</taxon>
        <taxon>Ranunculales</taxon>
        <taxon>Papaveraceae</taxon>
        <taxon>Papaveroideae</taxon>
        <taxon>Papaver</taxon>
    </lineage>
</organism>
<dbReference type="Proteomes" id="UP000316621">
    <property type="component" value="Chromosome 10"/>
</dbReference>
<dbReference type="Gramene" id="RZC80215">
    <property type="protein sequence ID" value="RZC80215"/>
    <property type="gene ID" value="C5167_042793"/>
</dbReference>